<dbReference type="EMBL" id="KV878682">
    <property type="protein sequence ID" value="OJJ73100.1"/>
    <property type="molecule type" value="Genomic_DNA"/>
</dbReference>
<dbReference type="SUPFAM" id="SSF56112">
    <property type="entry name" value="Protein kinase-like (PK-like)"/>
    <property type="match status" value="1"/>
</dbReference>
<evidence type="ECO:0008006" key="3">
    <source>
        <dbReference type="Google" id="ProtNLM"/>
    </source>
</evidence>
<dbReference type="InterPro" id="IPR011009">
    <property type="entry name" value="Kinase-like_dom_sf"/>
</dbReference>
<dbReference type="AlphaFoldDB" id="A0A1L9UNA9"/>
<dbReference type="OrthoDB" id="2156052at2759"/>
<accession>A0A1L9UNA9</accession>
<dbReference type="RefSeq" id="XP_067480348.1">
    <property type="nucleotide sequence ID" value="XM_067617391.1"/>
</dbReference>
<keyword evidence="2" id="KW-1185">Reference proteome</keyword>
<dbReference type="STRING" id="767769.A0A1L9UNA9"/>
<dbReference type="GeneID" id="93569879"/>
<reference evidence="2" key="1">
    <citation type="journal article" date="2017" name="Genome Biol.">
        <title>Comparative genomics reveals high biological diversity and specific adaptations in the industrially and medically important fungal genus Aspergillus.</title>
        <authorList>
            <person name="de Vries R.P."/>
            <person name="Riley R."/>
            <person name="Wiebenga A."/>
            <person name="Aguilar-Osorio G."/>
            <person name="Amillis S."/>
            <person name="Uchima C.A."/>
            <person name="Anderluh G."/>
            <person name="Asadollahi M."/>
            <person name="Askin M."/>
            <person name="Barry K."/>
            <person name="Battaglia E."/>
            <person name="Bayram O."/>
            <person name="Benocci T."/>
            <person name="Braus-Stromeyer S.A."/>
            <person name="Caldana C."/>
            <person name="Canovas D."/>
            <person name="Cerqueira G.C."/>
            <person name="Chen F."/>
            <person name="Chen W."/>
            <person name="Choi C."/>
            <person name="Clum A."/>
            <person name="Dos Santos R.A."/>
            <person name="Damasio A.R."/>
            <person name="Diallinas G."/>
            <person name="Emri T."/>
            <person name="Fekete E."/>
            <person name="Flipphi M."/>
            <person name="Freyberg S."/>
            <person name="Gallo A."/>
            <person name="Gournas C."/>
            <person name="Habgood R."/>
            <person name="Hainaut M."/>
            <person name="Harispe M.L."/>
            <person name="Henrissat B."/>
            <person name="Hilden K.S."/>
            <person name="Hope R."/>
            <person name="Hossain A."/>
            <person name="Karabika E."/>
            <person name="Karaffa L."/>
            <person name="Karanyi Z."/>
            <person name="Krasevec N."/>
            <person name="Kuo A."/>
            <person name="Kusch H."/>
            <person name="LaButti K."/>
            <person name="Lagendijk E.L."/>
            <person name="Lapidus A."/>
            <person name="Levasseur A."/>
            <person name="Lindquist E."/>
            <person name="Lipzen A."/>
            <person name="Logrieco A.F."/>
            <person name="MacCabe A."/>
            <person name="Maekelae M.R."/>
            <person name="Malavazi I."/>
            <person name="Melin P."/>
            <person name="Meyer V."/>
            <person name="Mielnichuk N."/>
            <person name="Miskei M."/>
            <person name="Molnar A.P."/>
            <person name="Mule G."/>
            <person name="Ngan C.Y."/>
            <person name="Orejas M."/>
            <person name="Orosz E."/>
            <person name="Ouedraogo J.P."/>
            <person name="Overkamp K.M."/>
            <person name="Park H.-S."/>
            <person name="Perrone G."/>
            <person name="Piumi F."/>
            <person name="Punt P.J."/>
            <person name="Ram A.F."/>
            <person name="Ramon A."/>
            <person name="Rauscher S."/>
            <person name="Record E."/>
            <person name="Riano-Pachon D.M."/>
            <person name="Robert V."/>
            <person name="Roehrig J."/>
            <person name="Ruller R."/>
            <person name="Salamov A."/>
            <person name="Salih N.S."/>
            <person name="Samson R.A."/>
            <person name="Sandor E."/>
            <person name="Sanguinetti M."/>
            <person name="Schuetze T."/>
            <person name="Sepcic K."/>
            <person name="Shelest E."/>
            <person name="Sherlock G."/>
            <person name="Sophianopoulou V."/>
            <person name="Squina F.M."/>
            <person name="Sun H."/>
            <person name="Susca A."/>
            <person name="Todd R.B."/>
            <person name="Tsang A."/>
            <person name="Unkles S.E."/>
            <person name="van de Wiele N."/>
            <person name="van Rossen-Uffink D."/>
            <person name="Oliveira J.V."/>
            <person name="Vesth T.C."/>
            <person name="Visser J."/>
            <person name="Yu J.-H."/>
            <person name="Zhou M."/>
            <person name="Andersen M.R."/>
            <person name="Archer D.B."/>
            <person name="Baker S.E."/>
            <person name="Benoit I."/>
            <person name="Brakhage A.A."/>
            <person name="Braus G.H."/>
            <person name="Fischer R."/>
            <person name="Frisvad J.C."/>
            <person name="Goldman G.H."/>
            <person name="Houbraken J."/>
            <person name="Oakley B."/>
            <person name="Pocsi I."/>
            <person name="Scazzocchio C."/>
            <person name="Seiboth B."/>
            <person name="vanKuyk P.A."/>
            <person name="Wortman J."/>
            <person name="Dyer P.S."/>
            <person name="Grigoriev I.V."/>
        </authorList>
    </citation>
    <scope>NUCLEOTIDE SEQUENCE [LARGE SCALE GENOMIC DNA]</scope>
    <source>
        <strain evidence="2">CBS 101740 / IMI 381727 / IBT 21946</strain>
    </source>
</reference>
<dbReference type="Gene3D" id="1.10.510.10">
    <property type="entry name" value="Transferase(Phosphotransferase) domain 1"/>
    <property type="match status" value="1"/>
</dbReference>
<dbReference type="VEuPathDB" id="FungiDB:ASPBRDRAFT_120888"/>
<dbReference type="Proteomes" id="UP000184499">
    <property type="component" value="Unassembled WGS sequence"/>
</dbReference>
<evidence type="ECO:0000313" key="2">
    <source>
        <dbReference type="Proteomes" id="UP000184499"/>
    </source>
</evidence>
<protein>
    <recommendedName>
        <fullName evidence="3">Aminoglycoside phosphotransferase domain-containing protein</fullName>
    </recommendedName>
</protein>
<sequence>MKQTYNLHGVGKIRHMLVMGWAGNHVDKEAYEQEVYMNCHRRAVNAVLKLGVLHENLGPRNMLWNEELGRLMVIDFHRCRFHLNHVYEKPEWLTTTDAIDWETRNDNHREHCSFHRTCVHPLTRKCPNEKHDVC</sequence>
<proteinExistence type="predicted"/>
<evidence type="ECO:0000313" key="1">
    <source>
        <dbReference type="EMBL" id="OJJ73100.1"/>
    </source>
</evidence>
<gene>
    <name evidence="1" type="ORF">ASPBRDRAFT_120888</name>
</gene>
<name>A0A1L9UNA9_ASPBC</name>
<organism evidence="1 2">
    <name type="scientific">Aspergillus brasiliensis (strain CBS 101740 / IMI 381727 / IBT 21946)</name>
    <dbReference type="NCBI Taxonomy" id="767769"/>
    <lineage>
        <taxon>Eukaryota</taxon>
        <taxon>Fungi</taxon>
        <taxon>Dikarya</taxon>
        <taxon>Ascomycota</taxon>
        <taxon>Pezizomycotina</taxon>
        <taxon>Eurotiomycetes</taxon>
        <taxon>Eurotiomycetidae</taxon>
        <taxon>Eurotiales</taxon>
        <taxon>Aspergillaceae</taxon>
        <taxon>Aspergillus</taxon>
        <taxon>Aspergillus subgen. Circumdati</taxon>
    </lineage>
</organism>